<proteinExistence type="predicted"/>
<accession>A0A3N4M8V2</accession>
<gene>
    <name evidence="1" type="ORF">EG028_15505</name>
</gene>
<dbReference type="AlphaFoldDB" id="A0A3N4M8V2"/>
<dbReference type="OrthoDB" id="9808429at2"/>
<comment type="caution">
    <text evidence="1">The sequence shown here is derived from an EMBL/GenBank/DDBJ whole genome shotgun (WGS) entry which is preliminary data.</text>
</comment>
<dbReference type="RefSeq" id="WP_120517438.1">
    <property type="nucleotide sequence ID" value="NZ_QXZY01000009.1"/>
</dbReference>
<sequence length="93" mass="10887">MTINYFIHPHYQENFTQGKIIDATSFKTLHPVAAAWCRIIDANQEKLRALEGVLNLVYYMQENTVLPRNFDQADTIMQLNTQVRSKLNRKSCR</sequence>
<organism evidence="1 2">
    <name type="scientific">Chitinophaga barathri</name>
    <dbReference type="NCBI Taxonomy" id="1647451"/>
    <lineage>
        <taxon>Bacteria</taxon>
        <taxon>Pseudomonadati</taxon>
        <taxon>Bacteroidota</taxon>
        <taxon>Chitinophagia</taxon>
        <taxon>Chitinophagales</taxon>
        <taxon>Chitinophagaceae</taxon>
        <taxon>Chitinophaga</taxon>
    </lineage>
</organism>
<keyword evidence="2" id="KW-1185">Reference proteome</keyword>
<reference evidence="2" key="1">
    <citation type="submission" date="2018-11" db="EMBL/GenBank/DDBJ databases">
        <title>Chitinophaga lutea sp.nov., isolate from arsenic contaminated soil.</title>
        <authorList>
            <person name="Zong Y."/>
        </authorList>
    </citation>
    <scope>NUCLEOTIDE SEQUENCE [LARGE SCALE GENOMIC DNA]</scope>
    <source>
        <strain evidence="2">YLT18</strain>
    </source>
</reference>
<dbReference type="EMBL" id="RMBX01000008">
    <property type="protein sequence ID" value="RPD40062.1"/>
    <property type="molecule type" value="Genomic_DNA"/>
</dbReference>
<dbReference type="Proteomes" id="UP000279089">
    <property type="component" value="Unassembled WGS sequence"/>
</dbReference>
<name>A0A3N4M8V2_9BACT</name>
<evidence type="ECO:0000313" key="2">
    <source>
        <dbReference type="Proteomes" id="UP000279089"/>
    </source>
</evidence>
<evidence type="ECO:0000313" key="1">
    <source>
        <dbReference type="EMBL" id="RPD40062.1"/>
    </source>
</evidence>
<protein>
    <submittedName>
        <fullName evidence="1">Uncharacterized protein</fullName>
    </submittedName>
</protein>